<keyword evidence="2 4" id="KW-0418">Kinase</keyword>
<evidence type="ECO:0000256" key="1">
    <source>
        <dbReference type="ARBA" id="ARBA00022679"/>
    </source>
</evidence>
<dbReference type="GO" id="GO:0004747">
    <property type="term" value="F:ribokinase activity"/>
    <property type="evidence" value="ECO:0007669"/>
    <property type="project" value="UniProtKB-EC"/>
</dbReference>
<proteinExistence type="predicted"/>
<organism evidence="4 5">
    <name type="scientific">Cedecea neteri</name>
    <dbReference type="NCBI Taxonomy" id="158822"/>
    <lineage>
        <taxon>Bacteria</taxon>
        <taxon>Pseudomonadati</taxon>
        <taxon>Pseudomonadota</taxon>
        <taxon>Gammaproteobacteria</taxon>
        <taxon>Enterobacterales</taxon>
        <taxon>Enterobacteriaceae</taxon>
        <taxon>Cedecea</taxon>
    </lineage>
</organism>
<evidence type="ECO:0000256" key="2">
    <source>
        <dbReference type="ARBA" id="ARBA00022777"/>
    </source>
</evidence>
<dbReference type="Gene3D" id="3.40.1190.20">
    <property type="match status" value="1"/>
</dbReference>
<dbReference type="InterPro" id="IPR029056">
    <property type="entry name" value="Ribokinase-like"/>
</dbReference>
<name>A0A2X2T8W6_9ENTR</name>
<feature type="domain" description="Carbohydrate kinase PfkB" evidence="3">
    <location>
        <begin position="164"/>
        <end position="202"/>
    </location>
</feature>
<dbReference type="PANTHER" id="PTHR10584">
    <property type="entry name" value="SUGAR KINASE"/>
    <property type="match status" value="1"/>
</dbReference>
<keyword evidence="1 4" id="KW-0808">Transferase</keyword>
<dbReference type="Pfam" id="PF00294">
    <property type="entry name" value="PfkB"/>
    <property type="match status" value="2"/>
</dbReference>
<feature type="domain" description="Carbohydrate kinase PfkB" evidence="3">
    <location>
        <begin position="2"/>
        <end position="146"/>
    </location>
</feature>
<dbReference type="InterPro" id="IPR002139">
    <property type="entry name" value="Ribo/fructo_kinase"/>
</dbReference>
<evidence type="ECO:0000313" key="5">
    <source>
        <dbReference type="Proteomes" id="UP000251197"/>
    </source>
</evidence>
<dbReference type="SUPFAM" id="SSF53613">
    <property type="entry name" value="Ribokinase-like"/>
    <property type="match status" value="1"/>
</dbReference>
<reference evidence="4 5" key="1">
    <citation type="submission" date="2018-06" db="EMBL/GenBank/DDBJ databases">
        <authorList>
            <consortium name="Pathogen Informatics"/>
            <person name="Doyle S."/>
        </authorList>
    </citation>
    <scope>NUCLEOTIDE SEQUENCE [LARGE SCALE GENOMIC DNA]</scope>
    <source>
        <strain evidence="4 5">NCTC12120</strain>
    </source>
</reference>
<protein>
    <submittedName>
        <fullName evidence="4">Ribokinase</fullName>
        <ecNumber evidence="4">2.7.1.15</ecNumber>
    </submittedName>
</protein>
<dbReference type="InterPro" id="IPR011611">
    <property type="entry name" value="PfkB_dom"/>
</dbReference>
<gene>
    <name evidence="4" type="primary">rbsK_2</name>
    <name evidence="4" type="ORF">NCTC12120_02705</name>
</gene>
<dbReference type="PANTHER" id="PTHR10584:SF166">
    <property type="entry name" value="RIBOKINASE"/>
    <property type="match status" value="1"/>
</dbReference>
<dbReference type="EMBL" id="UAVU01000003">
    <property type="protein sequence ID" value="SQA98807.1"/>
    <property type="molecule type" value="Genomic_DNA"/>
</dbReference>
<dbReference type="Proteomes" id="UP000251197">
    <property type="component" value="Unassembled WGS sequence"/>
</dbReference>
<sequence length="223" mass="23375">MPTGNALIYVAGNEAENMIAVDPGANMTVTDEEITQCIPAISCADVVLVQLENNLSAIQQVINAGREHGAFVVLNPAPYQPVEDALLASVDLLTPNATEAWLLTGCRVTDADSAKLAADALHAKGVARVIITLGAVGALLSEGGTTKRDPLLPIPPPRYHRRRDAFNGALCARLACGESLPQAARFAAAYAAVSVEKHGASALPEYQEALERLALATPHHEVA</sequence>
<dbReference type="EC" id="2.7.1.15" evidence="4"/>
<evidence type="ECO:0000313" key="4">
    <source>
        <dbReference type="EMBL" id="SQA98807.1"/>
    </source>
</evidence>
<dbReference type="GO" id="GO:0005829">
    <property type="term" value="C:cytosol"/>
    <property type="evidence" value="ECO:0007669"/>
    <property type="project" value="TreeGrafter"/>
</dbReference>
<accession>A0A2X2T8W6</accession>
<dbReference type="PRINTS" id="PR00990">
    <property type="entry name" value="RIBOKINASE"/>
</dbReference>
<dbReference type="AlphaFoldDB" id="A0A2X2T8W6"/>
<evidence type="ECO:0000259" key="3">
    <source>
        <dbReference type="Pfam" id="PF00294"/>
    </source>
</evidence>